<dbReference type="PANTHER" id="PTHR13939">
    <property type="entry name" value="NICOTINAMIDE-NUCLEOTIDE AMIDOHYDROLASE PNCC"/>
    <property type="match status" value="1"/>
</dbReference>
<dbReference type="SMART" id="SM00852">
    <property type="entry name" value="MoCF_biosynth"/>
    <property type="match status" value="1"/>
</dbReference>
<dbReference type="PANTHER" id="PTHR13939:SF0">
    <property type="entry name" value="NMN AMIDOHYDROLASE-LIKE PROTEIN YFAY"/>
    <property type="match status" value="1"/>
</dbReference>
<dbReference type="Pfam" id="PF00994">
    <property type="entry name" value="MoCF_biosynth"/>
    <property type="match status" value="1"/>
</dbReference>
<name>A0A7W6BXS3_9HYPH</name>
<evidence type="ECO:0000313" key="3">
    <source>
        <dbReference type="Proteomes" id="UP000531216"/>
    </source>
</evidence>
<dbReference type="InterPro" id="IPR050101">
    <property type="entry name" value="CinA"/>
</dbReference>
<proteinExistence type="predicted"/>
<dbReference type="InterPro" id="IPR056596">
    <property type="entry name" value="FLAD1_M"/>
</dbReference>
<keyword evidence="3" id="KW-1185">Reference proteome</keyword>
<dbReference type="Pfam" id="PF24102">
    <property type="entry name" value="FLAD1_M"/>
    <property type="match status" value="1"/>
</dbReference>
<accession>A0A7W6BXS3</accession>
<comment type="caution">
    <text evidence="2">The sequence shown here is derived from an EMBL/GenBank/DDBJ whole genome shotgun (WGS) entry which is preliminary data.</text>
</comment>
<evidence type="ECO:0000259" key="1">
    <source>
        <dbReference type="SMART" id="SM00852"/>
    </source>
</evidence>
<protein>
    <submittedName>
        <fullName evidence="2">Molybdenum cofactor synthesis domain-containing protein</fullName>
    </submittedName>
</protein>
<dbReference type="Proteomes" id="UP000531216">
    <property type="component" value="Unassembled WGS sequence"/>
</dbReference>
<reference evidence="2 3" key="1">
    <citation type="submission" date="2020-08" db="EMBL/GenBank/DDBJ databases">
        <title>Genomic Encyclopedia of Type Strains, Phase IV (KMG-IV): sequencing the most valuable type-strain genomes for metagenomic binning, comparative biology and taxonomic classification.</title>
        <authorList>
            <person name="Goeker M."/>
        </authorList>
    </citation>
    <scope>NUCLEOTIDE SEQUENCE [LARGE SCALE GENOMIC DNA]</scope>
    <source>
        <strain evidence="2 3">DSM 25024</strain>
    </source>
</reference>
<dbReference type="EMBL" id="JACIDO010000001">
    <property type="protein sequence ID" value="MBB3934692.1"/>
    <property type="molecule type" value="Genomic_DNA"/>
</dbReference>
<dbReference type="CDD" id="cd00885">
    <property type="entry name" value="cinA"/>
    <property type="match status" value="1"/>
</dbReference>
<dbReference type="Gene3D" id="3.40.980.10">
    <property type="entry name" value="MoaB/Mog-like domain"/>
    <property type="match status" value="1"/>
</dbReference>
<organism evidence="2 3">
    <name type="scientific">Aureimonas phyllosphaerae</name>
    <dbReference type="NCBI Taxonomy" id="1166078"/>
    <lineage>
        <taxon>Bacteria</taxon>
        <taxon>Pseudomonadati</taxon>
        <taxon>Pseudomonadota</taxon>
        <taxon>Alphaproteobacteria</taxon>
        <taxon>Hyphomicrobiales</taxon>
        <taxon>Aurantimonadaceae</taxon>
        <taxon>Aureimonas</taxon>
    </lineage>
</organism>
<gene>
    <name evidence="2" type="ORF">GGR05_000803</name>
</gene>
<sequence length="248" mass="26571">MTDAQKVHTAAMLAIGDELLSGRTKDRNIAHLASVLTLAGLDLREVRIVPDVEEEIVAALDALRTRYDFVFTSGGIGPTHDDITADAIGRAFGLPVEPHPEAMQLLAAYYESRSLPFTDARRRMTRTPRGASLIDNPVSKAPGFRIGNVFVMAGVPGIFTAMLDNILPTLPTGPVMLSTAIACPFGEGDIGGPLSEIQKRHPETAIGSYPKFDGQRYSTELVVRSRSEAARDAAAAEIQAMIEGLAES</sequence>
<dbReference type="SUPFAM" id="SSF53218">
    <property type="entry name" value="Molybdenum cofactor biosynthesis proteins"/>
    <property type="match status" value="1"/>
</dbReference>
<evidence type="ECO:0000313" key="2">
    <source>
        <dbReference type="EMBL" id="MBB3934692.1"/>
    </source>
</evidence>
<dbReference type="InterPro" id="IPR036425">
    <property type="entry name" value="MoaB/Mog-like_dom_sf"/>
</dbReference>
<dbReference type="RefSeq" id="WP_244545807.1">
    <property type="nucleotide sequence ID" value="NZ_FOOA01000001.1"/>
</dbReference>
<dbReference type="InterPro" id="IPR001453">
    <property type="entry name" value="MoaB/Mog_dom"/>
</dbReference>
<dbReference type="AlphaFoldDB" id="A0A7W6BXS3"/>
<feature type="domain" description="MoaB/Mog" evidence="1">
    <location>
        <begin position="11"/>
        <end position="173"/>
    </location>
</feature>